<gene>
    <name evidence="1" type="ORF">AWB68_00413</name>
</gene>
<dbReference type="EMBL" id="FCON02000003">
    <property type="protein sequence ID" value="SAL16392.1"/>
    <property type="molecule type" value="Genomic_DNA"/>
</dbReference>
<dbReference type="RefSeq" id="WP_374729546.1">
    <property type="nucleotide sequence ID" value="NZ_FCON02000003.1"/>
</dbReference>
<name>A0A158F8Z8_9BURK</name>
<proteinExistence type="predicted"/>
<evidence type="ECO:0000313" key="1">
    <source>
        <dbReference type="EMBL" id="SAL16392.1"/>
    </source>
</evidence>
<keyword evidence="2" id="KW-1185">Reference proteome</keyword>
<sequence>MDTSAARRNIFARIRSAQGRTLTPTDAERAAAHDYLARHPSGPRPELPSTADERVARFALEAGRLSTTVAEVDAVHVIIVRGA</sequence>
<comment type="caution">
    <text evidence="1">The sequence shown here is derived from an EMBL/GenBank/DDBJ whole genome shotgun (WGS) entry which is preliminary data.</text>
</comment>
<organism evidence="1 2">
    <name type="scientific">Caballeronia choica</name>
    <dbReference type="NCBI Taxonomy" id="326476"/>
    <lineage>
        <taxon>Bacteria</taxon>
        <taxon>Pseudomonadati</taxon>
        <taxon>Pseudomonadota</taxon>
        <taxon>Betaproteobacteria</taxon>
        <taxon>Burkholderiales</taxon>
        <taxon>Burkholderiaceae</taxon>
        <taxon>Caballeronia</taxon>
    </lineage>
</organism>
<dbReference type="Proteomes" id="UP000054770">
    <property type="component" value="Unassembled WGS sequence"/>
</dbReference>
<reference evidence="1" key="1">
    <citation type="submission" date="2016-01" db="EMBL/GenBank/DDBJ databases">
        <authorList>
            <person name="Peeters C."/>
        </authorList>
    </citation>
    <scope>NUCLEOTIDE SEQUENCE [LARGE SCALE GENOMIC DNA]</scope>
    <source>
        <strain evidence="1">LMG 22940</strain>
    </source>
</reference>
<protein>
    <submittedName>
        <fullName evidence="1">Membrane protein</fullName>
    </submittedName>
</protein>
<dbReference type="AlphaFoldDB" id="A0A158F8Z8"/>
<accession>A0A158F8Z8</accession>
<evidence type="ECO:0000313" key="2">
    <source>
        <dbReference type="Proteomes" id="UP000054770"/>
    </source>
</evidence>